<organism evidence="10 11">
    <name type="scientific">Opisthorchis felineus</name>
    <dbReference type="NCBI Taxonomy" id="147828"/>
    <lineage>
        <taxon>Eukaryota</taxon>
        <taxon>Metazoa</taxon>
        <taxon>Spiralia</taxon>
        <taxon>Lophotrochozoa</taxon>
        <taxon>Platyhelminthes</taxon>
        <taxon>Trematoda</taxon>
        <taxon>Digenea</taxon>
        <taxon>Opisthorchiida</taxon>
        <taxon>Opisthorchiata</taxon>
        <taxon>Opisthorchiidae</taxon>
        <taxon>Opisthorchis</taxon>
    </lineage>
</organism>
<feature type="region of interest" description="Disordered" evidence="8">
    <location>
        <begin position="71"/>
        <end position="95"/>
    </location>
</feature>
<evidence type="ECO:0000256" key="4">
    <source>
        <dbReference type="ARBA" id="ARBA00023069"/>
    </source>
</evidence>
<name>A0A4S2JSM7_OPIFE</name>
<keyword evidence="2" id="KW-0282">Flagellum</keyword>
<dbReference type="Pfam" id="PF13868">
    <property type="entry name" value="TPH"/>
    <property type="match status" value="1"/>
</dbReference>
<evidence type="ECO:0000256" key="1">
    <source>
        <dbReference type="ARBA" id="ARBA00004230"/>
    </source>
</evidence>
<dbReference type="PANTHER" id="PTHR15504:SF0">
    <property type="entry name" value="CILIA- AND FLAGELLA-ASSOCIATED PROTEIN 45"/>
    <property type="match status" value="1"/>
</dbReference>
<comment type="subcellular location">
    <subcellularLocation>
        <location evidence="1">Cell projection</location>
        <location evidence="1">Cilium</location>
        <location evidence="1">Flagellum</location>
    </subcellularLocation>
</comment>
<proteinExistence type="inferred from homology"/>
<comment type="similarity">
    <text evidence="6">Belongs to the CFAP45 family.</text>
</comment>
<evidence type="ECO:0000259" key="9">
    <source>
        <dbReference type="Pfam" id="PF13868"/>
    </source>
</evidence>
<dbReference type="PANTHER" id="PTHR15504">
    <property type="entry name" value="NASOPHARYNGEAL EPITHELIUM SPECIFIC PROTEIN 1"/>
    <property type="match status" value="1"/>
</dbReference>
<feature type="non-terminal residue" evidence="10">
    <location>
        <position position="124"/>
    </location>
</feature>
<gene>
    <name evidence="10" type="ORF">CRM22_011263</name>
</gene>
<dbReference type="InterPro" id="IPR033253">
    <property type="entry name" value="CFAP45"/>
</dbReference>
<keyword evidence="3" id="KW-0175">Coiled coil</keyword>
<accession>A0A4S2JSM7</accession>
<keyword evidence="11" id="KW-1185">Reference proteome</keyword>
<evidence type="ECO:0000313" key="10">
    <source>
        <dbReference type="EMBL" id="TGZ38990.1"/>
    </source>
</evidence>
<evidence type="ECO:0000256" key="3">
    <source>
        <dbReference type="ARBA" id="ARBA00023054"/>
    </source>
</evidence>
<evidence type="ECO:0000256" key="8">
    <source>
        <dbReference type="SAM" id="MobiDB-lite"/>
    </source>
</evidence>
<evidence type="ECO:0000313" key="11">
    <source>
        <dbReference type="Proteomes" id="UP000308267"/>
    </source>
</evidence>
<comment type="caution">
    <text evidence="10">The sequence shown here is derived from an EMBL/GenBank/DDBJ whole genome shotgun (WGS) entry which is preliminary data.</text>
</comment>
<evidence type="ECO:0000256" key="6">
    <source>
        <dbReference type="ARBA" id="ARBA00034116"/>
    </source>
</evidence>
<evidence type="ECO:0000256" key="2">
    <source>
        <dbReference type="ARBA" id="ARBA00022846"/>
    </source>
</evidence>
<evidence type="ECO:0000256" key="5">
    <source>
        <dbReference type="ARBA" id="ARBA00023273"/>
    </source>
</evidence>
<dbReference type="InterPro" id="IPR043597">
    <property type="entry name" value="TPH_dom"/>
</dbReference>
<keyword evidence="4" id="KW-0969">Cilium</keyword>
<dbReference type="GO" id="GO:0031514">
    <property type="term" value="C:motile cilium"/>
    <property type="evidence" value="ECO:0007669"/>
    <property type="project" value="UniProtKB-SubCell"/>
</dbReference>
<dbReference type="Proteomes" id="UP000308267">
    <property type="component" value="Unassembled WGS sequence"/>
</dbReference>
<feature type="domain" description="Trichohyalin-plectin-homology" evidence="9">
    <location>
        <begin position="20"/>
        <end position="124"/>
    </location>
</feature>
<protein>
    <recommendedName>
        <fullName evidence="7">Cilia- and flagella-associated protein 45</fullName>
    </recommendedName>
</protein>
<reference evidence="10 11" key="1">
    <citation type="journal article" date="2019" name="BMC Genomics">
        <title>New insights from Opisthorchis felineus genome: update on genomics of the epidemiologically important liver flukes.</title>
        <authorList>
            <person name="Ershov N.I."/>
            <person name="Mordvinov V.A."/>
            <person name="Prokhortchouk E.B."/>
            <person name="Pakharukova M.Y."/>
            <person name="Gunbin K.V."/>
            <person name="Ustyantsev K."/>
            <person name="Genaev M.A."/>
            <person name="Blinov A.G."/>
            <person name="Mazur A."/>
            <person name="Boulygina E."/>
            <person name="Tsygankova S."/>
            <person name="Khrameeva E."/>
            <person name="Chekanov N."/>
            <person name="Fan G."/>
            <person name="Xiao A."/>
            <person name="Zhang H."/>
            <person name="Xu X."/>
            <person name="Yang H."/>
            <person name="Solovyev V."/>
            <person name="Lee S.M."/>
            <person name="Liu X."/>
            <person name="Afonnikov D.A."/>
            <person name="Skryabin K.G."/>
        </authorList>
    </citation>
    <scope>NUCLEOTIDE SEQUENCE [LARGE SCALE GENOMIC DNA]</scope>
    <source>
        <strain evidence="10">AK-0245</strain>
        <tissue evidence="10">Whole organism</tissue>
    </source>
</reference>
<evidence type="ECO:0000256" key="7">
    <source>
        <dbReference type="ARBA" id="ARBA00034142"/>
    </source>
</evidence>
<dbReference type="AlphaFoldDB" id="A0A4S2JSM7"/>
<sequence length="124" mass="14487">MDHATVNLTDVKQFTGLANLADEREAAYEAEQAQVRLEKELEIARLRALQERASDEAAERDALRAKRAAEAREREWRRKEKADALKKKETEDELKKARIAQAEERRRLLAIEAGRERMEFERIL</sequence>
<keyword evidence="5" id="KW-0966">Cell projection</keyword>
<dbReference type="EMBL" id="SJOL01012718">
    <property type="protein sequence ID" value="TGZ38990.1"/>
    <property type="molecule type" value="Genomic_DNA"/>
</dbReference>